<dbReference type="EMBL" id="JAPWTK010000504">
    <property type="protein sequence ID" value="KAJ8939184.1"/>
    <property type="molecule type" value="Genomic_DNA"/>
</dbReference>
<dbReference type="Pfam" id="PF00400">
    <property type="entry name" value="WD40"/>
    <property type="match status" value="3"/>
</dbReference>
<name>A0AAV8XKV8_9CUCU</name>
<dbReference type="InterPro" id="IPR045245">
    <property type="entry name" value="Pfs2-like"/>
</dbReference>
<keyword evidence="1" id="KW-0853">WD repeat</keyword>
<dbReference type="Proteomes" id="UP001162162">
    <property type="component" value="Unassembled WGS sequence"/>
</dbReference>
<dbReference type="InterPro" id="IPR015943">
    <property type="entry name" value="WD40/YVTN_repeat-like_dom_sf"/>
</dbReference>
<feature type="repeat" description="WD" evidence="1">
    <location>
        <begin position="139"/>
        <end position="174"/>
    </location>
</feature>
<dbReference type="InterPro" id="IPR001680">
    <property type="entry name" value="WD40_rpt"/>
</dbReference>
<accession>A0AAV8XKV8</accession>
<evidence type="ECO:0000313" key="2">
    <source>
        <dbReference type="EMBL" id="KAJ8939184.1"/>
    </source>
</evidence>
<dbReference type="PROSITE" id="PS50082">
    <property type="entry name" value="WD_REPEATS_2"/>
    <property type="match status" value="2"/>
</dbReference>
<sequence>MLPLVQIKVVINEAPDYFLAMCPQLQVTRLSRKGPVKRLTLEQKLDLINHAKNGHGADVKCVHWHPQKGLIISGSKDNQQPIKLWDPKTGQSLATLHAHKSTVMDLKWNENGNWLITASRDHLLKLFDLRNLSQEVQTFRGHKKEASSVAWHPVHEGLFCSGGSDGAIMFWHVG</sequence>
<proteinExistence type="predicted"/>
<dbReference type="InterPro" id="IPR036322">
    <property type="entry name" value="WD40_repeat_dom_sf"/>
</dbReference>
<dbReference type="PANTHER" id="PTHR22836:SF0">
    <property type="entry name" value="PRE-MRNA 3' END PROCESSING PROTEIN WDR33"/>
    <property type="match status" value="1"/>
</dbReference>
<keyword evidence="3" id="KW-1185">Reference proteome</keyword>
<dbReference type="SMART" id="SM00320">
    <property type="entry name" value="WD40"/>
    <property type="match status" value="3"/>
</dbReference>
<comment type="caution">
    <text evidence="2">The sequence shown here is derived from an EMBL/GenBank/DDBJ whole genome shotgun (WGS) entry which is preliminary data.</text>
</comment>
<dbReference type="SUPFAM" id="SSF50978">
    <property type="entry name" value="WD40 repeat-like"/>
    <property type="match status" value="1"/>
</dbReference>
<reference evidence="2" key="1">
    <citation type="journal article" date="2023" name="Insect Mol. Biol.">
        <title>Genome sequencing provides insights into the evolution of gene families encoding plant cell wall-degrading enzymes in longhorned beetles.</title>
        <authorList>
            <person name="Shin N.R."/>
            <person name="Okamura Y."/>
            <person name="Kirsch R."/>
            <person name="Pauchet Y."/>
        </authorList>
    </citation>
    <scope>NUCLEOTIDE SEQUENCE</scope>
    <source>
        <strain evidence="2">AMC_N1</strain>
    </source>
</reference>
<evidence type="ECO:0008006" key="4">
    <source>
        <dbReference type="Google" id="ProtNLM"/>
    </source>
</evidence>
<dbReference type="AlphaFoldDB" id="A0AAV8XKV8"/>
<organism evidence="2 3">
    <name type="scientific">Aromia moschata</name>
    <dbReference type="NCBI Taxonomy" id="1265417"/>
    <lineage>
        <taxon>Eukaryota</taxon>
        <taxon>Metazoa</taxon>
        <taxon>Ecdysozoa</taxon>
        <taxon>Arthropoda</taxon>
        <taxon>Hexapoda</taxon>
        <taxon>Insecta</taxon>
        <taxon>Pterygota</taxon>
        <taxon>Neoptera</taxon>
        <taxon>Endopterygota</taxon>
        <taxon>Coleoptera</taxon>
        <taxon>Polyphaga</taxon>
        <taxon>Cucujiformia</taxon>
        <taxon>Chrysomeloidea</taxon>
        <taxon>Cerambycidae</taxon>
        <taxon>Cerambycinae</taxon>
        <taxon>Callichromatini</taxon>
        <taxon>Aromia</taxon>
    </lineage>
</organism>
<protein>
    <recommendedName>
        <fullName evidence="4">Anaphase-promoting complex subunit 4 WD40 domain-containing protein</fullName>
    </recommendedName>
</protein>
<dbReference type="GO" id="GO:0005847">
    <property type="term" value="C:mRNA cleavage and polyadenylation specificity factor complex"/>
    <property type="evidence" value="ECO:0007669"/>
    <property type="project" value="TreeGrafter"/>
</dbReference>
<dbReference type="PANTHER" id="PTHR22836">
    <property type="entry name" value="WD40 REPEAT PROTEIN"/>
    <property type="match status" value="1"/>
</dbReference>
<dbReference type="PROSITE" id="PS50294">
    <property type="entry name" value="WD_REPEATS_REGION"/>
    <property type="match status" value="2"/>
</dbReference>
<dbReference type="Gene3D" id="2.130.10.10">
    <property type="entry name" value="YVTN repeat-like/Quinoprotein amine dehydrogenase"/>
    <property type="match status" value="1"/>
</dbReference>
<gene>
    <name evidence="2" type="ORF">NQ318_017081</name>
</gene>
<evidence type="ECO:0000313" key="3">
    <source>
        <dbReference type="Proteomes" id="UP001162162"/>
    </source>
</evidence>
<evidence type="ECO:0000256" key="1">
    <source>
        <dbReference type="PROSITE-ProRule" id="PRU00221"/>
    </source>
</evidence>
<dbReference type="GO" id="GO:0031124">
    <property type="term" value="P:mRNA 3'-end processing"/>
    <property type="evidence" value="ECO:0007669"/>
    <property type="project" value="InterPro"/>
</dbReference>
<feature type="repeat" description="WD" evidence="1">
    <location>
        <begin position="96"/>
        <end position="137"/>
    </location>
</feature>